<dbReference type="Proteomes" id="UP001381693">
    <property type="component" value="Unassembled WGS sequence"/>
</dbReference>
<dbReference type="EMBL" id="JAXCGZ010008869">
    <property type="protein sequence ID" value="KAK7077425.1"/>
    <property type="molecule type" value="Genomic_DNA"/>
</dbReference>
<name>A0AAN9AA04_HALRR</name>
<evidence type="ECO:0000313" key="2">
    <source>
        <dbReference type="Proteomes" id="UP001381693"/>
    </source>
</evidence>
<reference evidence="1 2" key="1">
    <citation type="submission" date="2023-11" db="EMBL/GenBank/DDBJ databases">
        <title>Halocaridina rubra genome assembly.</title>
        <authorList>
            <person name="Smith C."/>
        </authorList>
    </citation>
    <scope>NUCLEOTIDE SEQUENCE [LARGE SCALE GENOMIC DNA]</scope>
    <source>
        <strain evidence="1">EP-1</strain>
        <tissue evidence="1">Whole</tissue>
    </source>
</reference>
<gene>
    <name evidence="1" type="ORF">SK128_019519</name>
</gene>
<sequence length="122" mass="13970">VYLLCAEHLNISHGARVSTRGPPFPLMCSLCYCVGISHYFSRDAQVNFYLHQVKRLDRTQVLRYGRPLFDPHSEEVKRCRDELVHMDVDLNNGGFCRCDDDNDNYFDAKGLEIGLMVVTSPS</sequence>
<organism evidence="1 2">
    <name type="scientific">Halocaridina rubra</name>
    <name type="common">Hawaiian red shrimp</name>
    <dbReference type="NCBI Taxonomy" id="373956"/>
    <lineage>
        <taxon>Eukaryota</taxon>
        <taxon>Metazoa</taxon>
        <taxon>Ecdysozoa</taxon>
        <taxon>Arthropoda</taxon>
        <taxon>Crustacea</taxon>
        <taxon>Multicrustacea</taxon>
        <taxon>Malacostraca</taxon>
        <taxon>Eumalacostraca</taxon>
        <taxon>Eucarida</taxon>
        <taxon>Decapoda</taxon>
        <taxon>Pleocyemata</taxon>
        <taxon>Caridea</taxon>
        <taxon>Atyoidea</taxon>
        <taxon>Atyidae</taxon>
        <taxon>Halocaridina</taxon>
    </lineage>
</organism>
<feature type="non-terminal residue" evidence="1">
    <location>
        <position position="1"/>
    </location>
</feature>
<accession>A0AAN9AA04</accession>
<dbReference type="AlphaFoldDB" id="A0AAN9AA04"/>
<proteinExistence type="predicted"/>
<comment type="caution">
    <text evidence="1">The sequence shown here is derived from an EMBL/GenBank/DDBJ whole genome shotgun (WGS) entry which is preliminary data.</text>
</comment>
<evidence type="ECO:0000313" key="1">
    <source>
        <dbReference type="EMBL" id="KAK7077425.1"/>
    </source>
</evidence>
<keyword evidence="2" id="KW-1185">Reference proteome</keyword>
<protein>
    <submittedName>
        <fullName evidence="1">Uncharacterized protein</fullName>
    </submittedName>
</protein>